<dbReference type="CDD" id="cd03801">
    <property type="entry name" value="GT4_PimA-like"/>
    <property type="match status" value="1"/>
</dbReference>
<evidence type="ECO:0000313" key="5">
    <source>
        <dbReference type="Proteomes" id="UP000433101"/>
    </source>
</evidence>
<proteinExistence type="predicted"/>
<dbReference type="InterPro" id="IPR001296">
    <property type="entry name" value="Glyco_trans_1"/>
</dbReference>
<accession>A0A7X3LWW7</accession>
<keyword evidence="5" id="KW-1185">Reference proteome</keyword>
<dbReference type="PANTHER" id="PTHR46401:SF2">
    <property type="entry name" value="GLYCOSYLTRANSFERASE WBBK-RELATED"/>
    <property type="match status" value="1"/>
</dbReference>
<dbReference type="InterPro" id="IPR028098">
    <property type="entry name" value="Glyco_trans_4-like_N"/>
</dbReference>
<dbReference type="GO" id="GO:0016757">
    <property type="term" value="F:glycosyltransferase activity"/>
    <property type="evidence" value="ECO:0007669"/>
    <property type="project" value="InterPro"/>
</dbReference>
<dbReference type="SUPFAM" id="SSF53756">
    <property type="entry name" value="UDP-Glycosyltransferase/glycogen phosphorylase"/>
    <property type="match status" value="1"/>
</dbReference>
<evidence type="ECO:0000256" key="1">
    <source>
        <dbReference type="ARBA" id="ARBA00022679"/>
    </source>
</evidence>
<dbReference type="EMBL" id="WUMV01000008">
    <property type="protein sequence ID" value="MXN66605.1"/>
    <property type="molecule type" value="Genomic_DNA"/>
</dbReference>
<dbReference type="Gene3D" id="3.40.50.2000">
    <property type="entry name" value="Glycogen Phosphorylase B"/>
    <property type="match status" value="2"/>
</dbReference>
<protein>
    <submittedName>
        <fullName evidence="4">Glycosyltransferase</fullName>
    </submittedName>
</protein>
<gene>
    <name evidence="4" type="ORF">GR183_16940</name>
</gene>
<sequence>MGETIHFLYPGDLETPTGGYAYDRRLVGAMQEEGIHIETASLGDGYPAPSDVDMERAQAAFAGIADGSAVIVDGLAFGVLDETAHAHRNRLKLVALVHHPLALETGLEEGRSELLKQSETRALASAHAVIATSRATADTLIEDFGVPKGKITVAEPGLDRAQPSRGRGNGKVGLVAVGSLVPRKDYATLIAALARLTHLPWHLDIAGDDTRDTDYAASIREMIDAHGFSSRIMLHGALSAEALDELYASADIFTLTTRYEGYGMAFAEAMVRGLPVVATGEGAVRNTVPGQAGFVLEGGDADGVADALSKLIEDDDLRAKLRKAAMEHAASLPTWRDTANTVIARMREIE</sequence>
<evidence type="ECO:0000259" key="2">
    <source>
        <dbReference type="Pfam" id="PF00534"/>
    </source>
</evidence>
<dbReference type="RefSeq" id="WP_160776858.1">
    <property type="nucleotide sequence ID" value="NZ_WUMV01000008.1"/>
</dbReference>
<feature type="domain" description="Glycosyltransferase subfamily 4-like N-terminal" evidence="3">
    <location>
        <begin position="84"/>
        <end position="160"/>
    </location>
</feature>
<dbReference type="GO" id="GO:0009103">
    <property type="term" value="P:lipopolysaccharide biosynthetic process"/>
    <property type="evidence" value="ECO:0007669"/>
    <property type="project" value="TreeGrafter"/>
</dbReference>
<dbReference type="Pfam" id="PF00534">
    <property type="entry name" value="Glycos_transf_1"/>
    <property type="match status" value="1"/>
</dbReference>
<dbReference type="Proteomes" id="UP000433101">
    <property type="component" value="Unassembled WGS sequence"/>
</dbReference>
<dbReference type="PANTHER" id="PTHR46401">
    <property type="entry name" value="GLYCOSYLTRANSFERASE WBBK-RELATED"/>
    <property type="match status" value="1"/>
</dbReference>
<name>A0A7X3LWW7_9HYPH</name>
<comment type="caution">
    <text evidence="4">The sequence shown here is derived from an EMBL/GenBank/DDBJ whole genome shotgun (WGS) entry which is preliminary data.</text>
</comment>
<keyword evidence="1 4" id="KW-0808">Transferase</keyword>
<dbReference type="AlphaFoldDB" id="A0A7X3LWW7"/>
<evidence type="ECO:0000313" key="4">
    <source>
        <dbReference type="EMBL" id="MXN66605.1"/>
    </source>
</evidence>
<feature type="domain" description="Glycosyl transferase family 1" evidence="2">
    <location>
        <begin position="170"/>
        <end position="326"/>
    </location>
</feature>
<dbReference type="Pfam" id="PF13439">
    <property type="entry name" value="Glyco_transf_4"/>
    <property type="match status" value="1"/>
</dbReference>
<evidence type="ECO:0000259" key="3">
    <source>
        <dbReference type="Pfam" id="PF13439"/>
    </source>
</evidence>
<reference evidence="4 5" key="1">
    <citation type="submission" date="2019-12" db="EMBL/GenBank/DDBJ databases">
        <authorList>
            <person name="Li M."/>
        </authorList>
    </citation>
    <scope>NUCLEOTIDE SEQUENCE [LARGE SCALE GENOMIC DNA]</scope>
    <source>
        <strain evidence="4 5">GBMRC 2046</strain>
    </source>
</reference>
<organism evidence="4 5">
    <name type="scientific">Stappia sediminis</name>
    <dbReference type="NCBI Taxonomy" id="2692190"/>
    <lineage>
        <taxon>Bacteria</taxon>
        <taxon>Pseudomonadati</taxon>
        <taxon>Pseudomonadota</taxon>
        <taxon>Alphaproteobacteria</taxon>
        <taxon>Hyphomicrobiales</taxon>
        <taxon>Stappiaceae</taxon>
        <taxon>Stappia</taxon>
    </lineage>
</organism>